<proteinExistence type="predicted"/>
<evidence type="ECO:0000313" key="3">
    <source>
        <dbReference type="Proteomes" id="UP000886611"/>
    </source>
</evidence>
<dbReference type="SUPFAM" id="SSF52540">
    <property type="entry name" value="P-loop containing nucleoside triphosphate hydrolases"/>
    <property type="match status" value="1"/>
</dbReference>
<keyword evidence="3" id="KW-1185">Reference proteome</keyword>
<dbReference type="InterPro" id="IPR027417">
    <property type="entry name" value="P-loop_NTPase"/>
</dbReference>
<feature type="coiled-coil region" evidence="1">
    <location>
        <begin position="126"/>
        <end position="153"/>
    </location>
</feature>
<organism evidence="2 3">
    <name type="scientific">Polypterus senegalus</name>
    <name type="common">Senegal bichir</name>
    <dbReference type="NCBI Taxonomy" id="55291"/>
    <lineage>
        <taxon>Eukaryota</taxon>
        <taxon>Metazoa</taxon>
        <taxon>Chordata</taxon>
        <taxon>Craniata</taxon>
        <taxon>Vertebrata</taxon>
        <taxon>Euteleostomi</taxon>
        <taxon>Actinopterygii</taxon>
        <taxon>Polypteriformes</taxon>
        <taxon>Polypteridae</taxon>
        <taxon>Polypterus</taxon>
    </lineage>
</organism>
<evidence type="ECO:0000256" key="1">
    <source>
        <dbReference type="SAM" id="Coils"/>
    </source>
</evidence>
<comment type="caution">
    <text evidence="2">The sequence shown here is derived from an EMBL/GenBank/DDBJ whole genome shotgun (WGS) entry which is preliminary data.</text>
</comment>
<name>A0A8X7X5G0_POLSE</name>
<dbReference type="EMBL" id="JAATIS010004524">
    <property type="protein sequence ID" value="KAG2461618.1"/>
    <property type="molecule type" value="Genomic_DNA"/>
</dbReference>
<sequence length="459" mass="52481">MPLDQQVPLITSLVASNDRLDQKTNARKCLWRYHQRETYCIRNQTVTQIIEITLKTCPSSVRHVRQLVHTMNRRQTSTSSPTLKLRINIDILVSAGIGEHQHWAEDDGLEEPVVYEGYICKRCQLIQHLELRVAELEEELADLRCNRELADLAQVSFREIVCTPKVAQEEIPDQTGRNRKRGQIMRDIQTYESLREDVPKPRILLIGQISAGKSSFFNSINSVFRGYLIHQAESGMETSSLSKKYKSYPIFYGRRGMELPLILCDTMGLEEGIQNSGILAEDILSVIEGHVTHDYTFNPLNAISKFDIRFRKNPKLADKVHCVVYVIDASSPLEMKPCVLKKLNAIRLKVNELEIPQLVLLTKVDLACIEVQKDVHNVYKSSYIKERMERLEKELGVPVARIIAVKNYSSELELSDAIDVLLLGALQQMLRAADSYFENLNLNERLTVTPNDMNSMLFP</sequence>
<dbReference type="AlphaFoldDB" id="A0A8X7X5G0"/>
<protein>
    <submittedName>
        <fullName evidence="2">IF44L protein</fullName>
    </submittedName>
</protein>
<gene>
    <name evidence="2" type="primary">Ifi44l_20</name>
    <name evidence="2" type="ORF">GTO96_0009028</name>
</gene>
<dbReference type="Proteomes" id="UP000886611">
    <property type="component" value="Unassembled WGS sequence"/>
</dbReference>
<dbReference type="CDD" id="cd00882">
    <property type="entry name" value="Ras_like_GTPase"/>
    <property type="match status" value="1"/>
</dbReference>
<feature type="non-terminal residue" evidence="2">
    <location>
        <position position="1"/>
    </location>
</feature>
<keyword evidence="1" id="KW-0175">Coiled coil</keyword>
<dbReference type="GO" id="GO:0006955">
    <property type="term" value="P:immune response"/>
    <property type="evidence" value="ECO:0007669"/>
    <property type="project" value="TreeGrafter"/>
</dbReference>
<dbReference type="Gene3D" id="3.40.50.300">
    <property type="entry name" value="P-loop containing nucleotide triphosphate hydrolases"/>
    <property type="match status" value="1"/>
</dbReference>
<feature type="non-terminal residue" evidence="2">
    <location>
        <position position="459"/>
    </location>
</feature>
<evidence type="ECO:0000313" key="2">
    <source>
        <dbReference type="EMBL" id="KAG2461618.1"/>
    </source>
</evidence>
<dbReference type="PANTHER" id="PTHR14241">
    <property type="entry name" value="INTERFERON-INDUCED PROTEIN 44"/>
    <property type="match status" value="1"/>
</dbReference>
<reference evidence="2 3" key="1">
    <citation type="journal article" date="2021" name="Cell">
        <title>Tracing the genetic footprints of vertebrate landing in non-teleost ray-finned fishes.</title>
        <authorList>
            <person name="Bi X."/>
            <person name="Wang K."/>
            <person name="Yang L."/>
            <person name="Pan H."/>
            <person name="Jiang H."/>
            <person name="Wei Q."/>
            <person name="Fang M."/>
            <person name="Yu H."/>
            <person name="Zhu C."/>
            <person name="Cai Y."/>
            <person name="He Y."/>
            <person name="Gan X."/>
            <person name="Zeng H."/>
            <person name="Yu D."/>
            <person name="Zhu Y."/>
            <person name="Jiang H."/>
            <person name="Qiu Q."/>
            <person name="Yang H."/>
            <person name="Zhang Y.E."/>
            <person name="Wang W."/>
            <person name="Zhu M."/>
            <person name="He S."/>
            <person name="Zhang G."/>
        </authorList>
    </citation>
    <scope>NUCLEOTIDE SEQUENCE [LARGE SCALE GENOMIC DNA]</scope>
    <source>
        <strain evidence="2">Bchr_013</strain>
    </source>
</reference>
<dbReference type="PANTHER" id="PTHR14241:SF32">
    <property type="entry name" value="VWFA DOMAIN-CONTAINING PROTEIN-RELATED"/>
    <property type="match status" value="1"/>
</dbReference>
<accession>A0A8X7X5G0</accession>